<feature type="non-terminal residue" evidence="1">
    <location>
        <position position="1"/>
    </location>
</feature>
<organism evidence="1">
    <name type="scientific">human gut metagenome</name>
    <dbReference type="NCBI Taxonomy" id="408170"/>
    <lineage>
        <taxon>unclassified sequences</taxon>
        <taxon>metagenomes</taxon>
        <taxon>organismal metagenomes</taxon>
    </lineage>
</organism>
<dbReference type="EMBL" id="AZMM01018266">
    <property type="protein sequence ID" value="ETJ22256.1"/>
    <property type="molecule type" value="Genomic_DNA"/>
</dbReference>
<feature type="non-terminal residue" evidence="1">
    <location>
        <position position="108"/>
    </location>
</feature>
<protein>
    <submittedName>
        <fullName evidence="1">Cna protein B-type protein</fullName>
    </submittedName>
</protein>
<reference evidence="1" key="1">
    <citation type="submission" date="2013-12" db="EMBL/GenBank/DDBJ databases">
        <title>A Varibaculum cambriense genome reconstructed from a premature infant gut community with otherwise low bacterial novelty that shifts toward anaerobic metabolism during the third week of life.</title>
        <authorList>
            <person name="Brown C.T."/>
            <person name="Sharon I."/>
            <person name="Thomas B.C."/>
            <person name="Castelle C.J."/>
            <person name="Morowitz M.J."/>
            <person name="Banfield J.F."/>
        </authorList>
    </citation>
    <scope>NUCLEOTIDE SEQUENCE</scope>
</reference>
<accession>W1WWG5</accession>
<dbReference type="AlphaFoldDB" id="W1WWG5"/>
<evidence type="ECO:0000313" key="1">
    <source>
        <dbReference type="EMBL" id="ETJ22256.1"/>
    </source>
</evidence>
<gene>
    <name evidence="1" type="ORF">Q604_UNBC18266G0001</name>
</gene>
<sequence>DITGTLNINGAETALNSITWKPQYKDYTLTKFVNQNYNATMSRDYAEASPGIVTGADGKKYIEKTTSVPFAFLLDGMRGQYNGSYRQLESATITDKLPTYTDKDGKTR</sequence>
<proteinExistence type="predicted"/>
<comment type="caution">
    <text evidence="1">The sequence shown here is derived from an EMBL/GenBank/DDBJ whole genome shotgun (WGS) entry which is preliminary data.</text>
</comment>
<name>W1WWG5_9ZZZZ</name>